<evidence type="ECO:0000259" key="1">
    <source>
        <dbReference type="Pfam" id="PF00174"/>
    </source>
</evidence>
<organism evidence="2 3">
    <name type="scientific">Caulobacter vibrioides</name>
    <name type="common">Caulobacter crescentus</name>
    <dbReference type="NCBI Taxonomy" id="155892"/>
    <lineage>
        <taxon>Bacteria</taxon>
        <taxon>Pseudomonadati</taxon>
        <taxon>Pseudomonadota</taxon>
        <taxon>Alphaproteobacteria</taxon>
        <taxon>Caulobacterales</taxon>
        <taxon>Caulobacteraceae</taxon>
        <taxon>Caulobacter</taxon>
    </lineage>
</organism>
<dbReference type="Pfam" id="PF00174">
    <property type="entry name" value="Oxidored_molyb"/>
    <property type="match status" value="1"/>
</dbReference>
<dbReference type="InterPro" id="IPR036374">
    <property type="entry name" value="OxRdtase_Mopterin-bd_sf"/>
</dbReference>
<dbReference type="PROSITE" id="PS51318">
    <property type="entry name" value="TAT"/>
    <property type="match status" value="1"/>
</dbReference>
<gene>
    <name evidence="2" type="ORF">B7Z12_06720</name>
</gene>
<dbReference type="PANTHER" id="PTHR43032">
    <property type="entry name" value="PROTEIN-METHIONINE-SULFOXIDE REDUCTASE"/>
    <property type="match status" value="1"/>
</dbReference>
<dbReference type="CDD" id="cd02108">
    <property type="entry name" value="bact_SO_family_Moco"/>
    <property type="match status" value="1"/>
</dbReference>
<dbReference type="InterPro" id="IPR006311">
    <property type="entry name" value="TAT_signal"/>
</dbReference>
<name>A0A258D9V8_CAUVI</name>
<dbReference type="SUPFAM" id="SSF56524">
    <property type="entry name" value="Oxidoreductase molybdopterin-binding domain"/>
    <property type="match status" value="1"/>
</dbReference>
<comment type="caution">
    <text evidence="2">The sequence shown here is derived from an EMBL/GenBank/DDBJ whole genome shotgun (WGS) entry which is preliminary data.</text>
</comment>
<dbReference type="EMBL" id="NCDQ01000080">
    <property type="protein sequence ID" value="OYX04396.1"/>
    <property type="molecule type" value="Genomic_DNA"/>
</dbReference>
<dbReference type="PANTHER" id="PTHR43032:SF2">
    <property type="entry name" value="BLL0505 PROTEIN"/>
    <property type="match status" value="1"/>
</dbReference>
<dbReference type="Gene3D" id="3.90.420.10">
    <property type="entry name" value="Oxidoreductase, molybdopterin-binding domain"/>
    <property type="match status" value="1"/>
</dbReference>
<evidence type="ECO:0000313" key="2">
    <source>
        <dbReference type="EMBL" id="OYX04396.1"/>
    </source>
</evidence>
<evidence type="ECO:0000313" key="3">
    <source>
        <dbReference type="Proteomes" id="UP000215616"/>
    </source>
</evidence>
<reference evidence="2 3" key="1">
    <citation type="submission" date="2017-03" db="EMBL/GenBank/DDBJ databases">
        <title>Lifting the veil on microbial sulfur biogeochemistry in mining wastewaters.</title>
        <authorList>
            <person name="Kantor R.S."/>
            <person name="Colenbrander Nelson T."/>
            <person name="Marshall S."/>
            <person name="Bennett D."/>
            <person name="Apte S."/>
            <person name="Camacho D."/>
            <person name="Thomas B.C."/>
            <person name="Warren L.A."/>
            <person name="Banfield J.F."/>
        </authorList>
    </citation>
    <scope>NUCLEOTIDE SEQUENCE [LARGE SCALE GENOMIC DNA]</scope>
    <source>
        <strain evidence="2">32-67-7</strain>
    </source>
</reference>
<dbReference type="AlphaFoldDB" id="A0A258D9V8"/>
<protein>
    <submittedName>
        <fullName evidence="2">Molybdopterin-binding protein</fullName>
    </submittedName>
</protein>
<accession>A0A258D9V8</accession>
<dbReference type="Proteomes" id="UP000215616">
    <property type="component" value="Unassembled WGS sequence"/>
</dbReference>
<sequence>MSPDQGRRFWLTRALAAVGAAAVAGCDQIAHSPKALAVIGAAEQLNRRVQRLVTPREALAPEFSEAEIAPVFRPNGETEPSNPDYIALLANNFADWRLQVGGLVERPLSLSLTELRSAPGRTQITRHDCVEGWSCIGKWSGARLGPLLQRAGLKPQARYIVFHCADEWFGPPGRGVPYYESIDLIDAFHPQTILAYDLNGQPLPMANGAPLRLRVERQLGYKMAKFVMRIEAVESLAGIGRGKGGFWPDQGYEWYAGI</sequence>
<feature type="domain" description="Oxidoreductase molybdopterin-binding" evidence="1">
    <location>
        <begin position="93"/>
        <end position="234"/>
    </location>
</feature>
<dbReference type="PROSITE" id="PS51257">
    <property type="entry name" value="PROKAR_LIPOPROTEIN"/>
    <property type="match status" value="1"/>
</dbReference>
<proteinExistence type="predicted"/>
<dbReference type="InterPro" id="IPR000572">
    <property type="entry name" value="OxRdtase_Mopterin-bd_dom"/>
</dbReference>